<protein>
    <submittedName>
        <fullName evidence="2">VOC family protein</fullName>
    </submittedName>
</protein>
<dbReference type="PANTHER" id="PTHR33993:SF14">
    <property type="entry name" value="GB|AAF24581.1"/>
    <property type="match status" value="1"/>
</dbReference>
<dbReference type="PANTHER" id="PTHR33993">
    <property type="entry name" value="GLYOXALASE-RELATED"/>
    <property type="match status" value="1"/>
</dbReference>
<evidence type="ECO:0000259" key="1">
    <source>
        <dbReference type="PROSITE" id="PS51819"/>
    </source>
</evidence>
<proteinExistence type="predicted"/>
<gene>
    <name evidence="2" type="ORF">P2L57_31790</name>
</gene>
<evidence type="ECO:0000313" key="2">
    <source>
        <dbReference type="EMBL" id="MDF2260137.1"/>
    </source>
</evidence>
<evidence type="ECO:0000313" key="3">
    <source>
        <dbReference type="Proteomes" id="UP001220022"/>
    </source>
</evidence>
<sequence length="261" mass="27479">MSEVTAAYPVGTPCWVDLMVGDQQAALDSYHELFGWSGEIGPEEMGGYTVCTLHGKAVAGIGKAMAMDGQAAPPTAWTTYLSVDDLDEALRAVADNGGQVYTGPHDIPDNVGRMAVGADPTGGAFGLWQPLDFVGAQLVNEPGTLCWNELNSQDPQAAAAFYSRVLGVSFTPYKVMPGYYTMHAGGRTVGGLQGLDQFPEGTPSHWLAYFSVNDTDATVDQVTKRGGAVLQKPFEIPAGRMAVVRDSQGGVFGVIAMPPTA</sequence>
<dbReference type="Proteomes" id="UP001220022">
    <property type="component" value="Unassembled WGS sequence"/>
</dbReference>
<comment type="caution">
    <text evidence="2">The sequence shown here is derived from an EMBL/GenBank/DDBJ whole genome shotgun (WGS) entry which is preliminary data.</text>
</comment>
<dbReference type="InterPro" id="IPR029068">
    <property type="entry name" value="Glyas_Bleomycin-R_OHBP_Dase"/>
</dbReference>
<dbReference type="RefSeq" id="WP_275820443.1">
    <property type="nucleotide sequence ID" value="NZ_BAAANM010000032.1"/>
</dbReference>
<dbReference type="PROSITE" id="PS51819">
    <property type="entry name" value="VOC"/>
    <property type="match status" value="2"/>
</dbReference>
<organism evidence="2 3">
    <name type="scientific">Streptantibioticus ferralitis</name>
    <dbReference type="NCBI Taxonomy" id="236510"/>
    <lineage>
        <taxon>Bacteria</taxon>
        <taxon>Bacillati</taxon>
        <taxon>Actinomycetota</taxon>
        <taxon>Actinomycetes</taxon>
        <taxon>Kitasatosporales</taxon>
        <taxon>Streptomycetaceae</taxon>
        <taxon>Streptantibioticus</taxon>
    </lineage>
</organism>
<feature type="domain" description="VOC" evidence="1">
    <location>
        <begin position="144"/>
        <end position="257"/>
    </location>
</feature>
<dbReference type="CDD" id="cd07247">
    <property type="entry name" value="SgaA_N_like"/>
    <property type="match status" value="2"/>
</dbReference>
<name>A0ABT5Z8H7_9ACTN</name>
<dbReference type="InterPro" id="IPR004360">
    <property type="entry name" value="Glyas_Fos-R_dOase_dom"/>
</dbReference>
<dbReference type="Gene3D" id="3.10.180.10">
    <property type="entry name" value="2,3-Dihydroxybiphenyl 1,2-Dioxygenase, domain 1"/>
    <property type="match status" value="2"/>
</dbReference>
<dbReference type="InterPro" id="IPR037523">
    <property type="entry name" value="VOC_core"/>
</dbReference>
<dbReference type="SUPFAM" id="SSF54593">
    <property type="entry name" value="Glyoxalase/Bleomycin resistance protein/Dihydroxybiphenyl dioxygenase"/>
    <property type="match status" value="1"/>
</dbReference>
<accession>A0ABT5Z8H7</accession>
<keyword evidence="3" id="KW-1185">Reference proteome</keyword>
<dbReference type="InterPro" id="IPR052164">
    <property type="entry name" value="Anthracycline_SecMetBiosynth"/>
</dbReference>
<dbReference type="Pfam" id="PF00903">
    <property type="entry name" value="Glyoxalase"/>
    <property type="match status" value="2"/>
</dbReference>
<reference evidence="2 3" key="1">
    <citation type="submission" date="2023-03" db="EMBL/GenBank/DDBJ databases">
        <title>Draft genome sequence of type strain Streptomyces ferralitis JCM 14344.</title>
        <authorList>
            <person name="Klaysubun C."/>
            <person name="Duangmal K."/>
        </authorList>
    </citation>
    <scope>NUCLEOTIDE SEQUENCE [LARGE SCALE GENOMIC DNA]</scope>
    <source>
        <strain evidence="2 3">JCM 14344</strain>
    </source>
</reference>
<feature type="domain" description="VOC" evidence="1">
    <location>
        <begin position="12"/>
        <end position="130"/>
    </location>
</feature>
<dbReference type="EMBL" id="JARHTQ010000030">
    <property type="protein sequence ID" value="MDF2260137.1"/>
    <property type="molecule type" value="Genomic_DNA"/>
</dbReference>